<dbReference type="SMART" id="SM00387">
    <property type="entry name" value="HATPase_c"/>
    <property type="match status" value="1"/>
</dbReference>
<organism evidence="5 6">
    <name type="scientific">Croceitalea marina</name>
    <dbReference type="NCBI Taxonomy" id="1775166"/>
    <lineage>
        <taxon>Bacteria</taxon>
        <taxon>Pseudomonadati</taxon>
        <taxon>Bacteroidota</taxon>
        <taxon>Flavobacteriia</taxon>
        <taxon>Flavobacteriales</taxon>
        <taxon>Flavobacteriaceae</taxon>
        <taxon>Croceitalea</taxon>
    </lineage>
</organism>
<dbReference type="InterPro" id="IPR004358">
    <property type="entry name" value="Sig_transdc_His_kin-like_C"/>
</dbReference>
<dbReference type="InterPro" id="IPR036097">
    <property type="entry name" value="HisK_dim/P_sf"/>
</dbReference>
<evidence type="ECO:0000256" key="1">
    <source>
        <dbReference type="ARBA" id="ARBA00000085"/>
    </source>
</evidence>
<feature type="domain" description="Histidine kinase" evidence="4">
    <location>
        <begin position="452"/>
        <end position="667"/>
    </location>
</feature>
<dbReference type="RefSeq" id="WP_377766701.1">
    <property type="nucleotide sequence ID" value="NZ_JBHULB010000011.1"/>
</dbReference>
<dbReference type="PRINTS" id="PR00344">
    <property type="entry name" value="BCTRLSENSOR"/>
</dbReference>
<evidence type="ECO:0000313" key="5">
    <source>
        <dbReference type="EMBL" id="MFD2587141.1"/>
    </source>
</evidence>
<name>A0ABW5MVV2_9FLAO</name>
<dbReference type="PANTHER" id="PTHR43547:SF2">
    <property type="entry name" value="HYBRID SIGNAL TRANSDUCTION HISTIDINE KINASE C"/>
    <property type="match status" value="1"/>
</dbReference>
<keyword evidence="5" id="KW-0808">Transferase</keyword>
<dbReference type="InterPro" id="IPR019734">
    <property type="entry name" value="TPR_rpt"/>
</dbReference>
<dbReference type="InterPro" id="IPR005467">
    <property type="entry name" value="His_kinase_dom"/>
</dbReference>
<gene>
    <name evidence="5" type="ORF">ACFSQJ_09380</name>
</gene>
<dbReference type="SMART" id="SM00388">
    <property type="entry name" value="HisKA"/>
    <property type="match status" value="1"/>
</dbReference>
<dbReference type="SUPFAM" id="SSF48452">
    <property type="entry name" value="TPR-like"/>
    <property type="match status" value="2"/>
</dbReference>
<evidence type="ECO:0000313" key="6">
    <source>
        <dbReference type="Proteomes" id="UP001597526"/>
    </source>
</evidence>
<proteinExistence type="predicted"/>
<comment type="caution">
    <text evidence="5">The sequence shown here is derived from an EMBL/GenBank/DDBJ whole genome shotgun (WGS) entry which is preliminary data.</text>
</comment>
<dbReference type="Gene3D" id="3.30.565.10">
    <property type="entry name" value="Histidine kinase-like ATPase, C-terminal domain"/>
    <property type="match status" value="1"/>
</dbReference>
<dbReference type="EC" id="2.7.13.3" evidence="2"/>
<dbReference type="InterPro" id="IPR003661">
    <property type="entry name" value="HisK_dim/P_dom"/>
</dbReference>
<keyword evidence="6" id="KW-1185">Reference proteome</keyword>
<sequence>MILLFNFYSIAKERLFFILIFFFSSSHLISQTNTRDSLQLKLKLFSENAAETTEYVSILNKLAHSYRFINPDSLKFYADKALNSSQRISYFDGEIEASIRQGDYYSDIGNPKKADEVYKSIQNQLLINEHPKLLVELLKSMSLNHFFNEDIKKGFDSSYKAISIAKNNNLKKTEATLRHNLGYVYWSNNLYDEAQEEYIIADSLWNISGDAMDLAITKSNIALNALDKGDLKMARVYIDKSIDFLAKTQNLLWISRIYRVNARYFVAKRMFDTALSWNQKSDSILKLIDNPRDELQANELFSKIYINKNELKKAEPYILEMHSLAKKINDQRFIKQSYFYLKELEFQIGNLPKMITYQRAFDSLSLKINVAGKINNLKFLRAKQEFDKEQLRIKLENEKKLSQQKSVNRVIVFALIISLIIAMLIRQNNSNQKEANRKLKEINSTKDRIFSIIGHDLKTPLNTLKELLELFKDKAISPKEMIALTPRIQNNVDYSTFTLNNLLYWAQSQMDGIRADPSKMNITKIVADTIAVFSIEALKKNIQIRNKITAEYIVDFDCEHLRIIFRNLISNAIKFTPNNGEIEICSDSTSIHTTIKICDTGIGIDENTYSKLFNQDKMYSTKGTNNEKGTGLGLSICKELLQKNNSLLKIEPNSPNGSCFIITIPKT</sequence>
<dbReference type="PANTHER" id="PTHR43547">
    <property type="entry name" value="TWO-COMPONENT HISTIDINE KINASE"/>
    <property type="match status" value="1"/>
</dbReference>
<dbReference type="PROSITE" id="PS50109">
    <property type="entry name" value="HIS_KIN"/>
    <property type="match status" value="1"/>
</dbReference>
<evidence type="ECO:0000256" key="2">
    <source>
        <dbReference type="ARBA" id="ARBA00012438"/>
    </source>
</evidence>
<evidence type="ECO:0000259" key="4">
    <source>
        <dbReference type="PROSITE" id="PS50109"/>
    </source>
</evidence>
<dbReference type="Gene3D" id="1.25.40.10">
    <property type="entry name" value="Tetratricopeptide repeat domain"/>
    <property type="match status" value="1"/>
</dbReference>
<dbReference type="SUPFAM" id="SSF55874">
    <property type="entry name" value="ATPase domain of HSP90 chaperone/DNA topoisomerase II/histidine kinase"/>
    <property type="match status" value="1"/>
</dbReference>
<dbReference type="Pfam" id="PF02518">
    <property type="entry name" value="HATPase_c"/>
    <property type="match status" value="1"/>
</dbReference>
<reference evidence="6" key="1">
    <citation type="journal article" date="2019" name="Int. J. Syst. Evol. Microbiol.">
        <title>The Global Catalogue of Microorganisms (GCM) 10K type strain sequencing project: providing services to taxonomists for standard genome sequencing and annotation.</title>
        <authorList>
            <consortium name="The Broad Institute Genomics Platform"/>
            <consortium name="The Broad Institute Genome Sequencing Center for Infectious Disease"/>
            <person name="Wu L."/>
            <person name="Ma J."/>
        </authorList>
    </citation>
    <scope>NUCLEOTIDE SEQUENCE [LARGE SCALE GENOMIC DNA]</scope>
    <source>
        <strain evidence="6">KCTC 52368</strain>
    </source>
</reference>
<dbReference type="CDD" id="cd00082">
    <property type="entry name" value="HisKA"/>
    <property type="match status" value="1"/>
</dbReference>
<dbReference type="InterPro" id="IPR011990">
    <property type="entry name" value="TPR-like_helical_dom_sf"/>
</dbReference>
<dbReference type="GO" id="GO:0016301">
    <property type="term" value="F:kinase activity"/>
    <property type="evidence" value="ECO:0007669"/>
    <property type="project" value="UniProtKB-KW"/>
</dbReference>
<dbReference type="Gene3D" id="1.10.287.130">
    <property type="match status" value="1"/>
</dbReference>
<dbReference type="InterPro" id="IPR036890">
    <property type="entry name" value="HATPase_C_sf"/>
</dbReference>
<keyword evidence="5" id="KW-0418">Kinase</keyword>
<comment type="catalytic activity">
    <reaction evidence="1">
        <text>ATP + protein L-histidine = ADP + protein N-phospho-L-histidine.</text>
        <dbReference type="EC" id="2.7.13.3"/>
    </reaction>
</comment>
<accession>A0ABW5MVV2</accession>
<protein>
    <recommendedName>
        <fullName evidence="2">histidine kinase</fullName>
        <ecNumber evidence="2">2.7.13.3</ecNumber>
    </recommendedName>
</protein>
<dbReference type="SUPFAM" id="SSF47384">
    <property type="entry name" value="Homodimeric domain of signal transducing histidine kinase"/>
    <property type="match status" value="1"/>
</dbReference>
<dbReference type="EMBL" id="JBHULB010000011">
    <property type="protein sequence ID" value="MFD2587141.1"/>
    <property type="molecule type" value="Genomic_DNA"/>
</dbReference>
<dbReference type="CDD" id="cd00075">
    <property type="entry name" value="HATPase"/>
    <property type="match status" value="1"/>
</dbReference>
<dbReference type="InterPro" id="IPR003594">
    <property type="entry name" value="HATPase_dom"/>
</dbReference>
<dbReference type="Proteomes" id="UP001597526">
    <property type="component" value="Unassembled WGS sequence"/>
</dbReference>
<evidence type="ECO:0000256" key="3">
    <source>
        <dbReference type="ARBA" id="ARBA00022553"/>
    </source>
</evidence>
<dbReference type="Pfam" id="PF13181">
    <property type="entry name" value="TPR_8"/>
    <property type="match status" value="1"/>
</dbReference>
<keyword evidence="3" id="KW-0597">Phosphoprotein</keyword>